<protein>
    <recommendedName>
        <fullName evidence="3">N-acetylmuramic acid 6-phosphate etherase</fullName>
        <shortName evidence="3">MurNAc-6-P etherase</shortName>
        <ecNumber evidence="3">4.2.1.126</ecNumber>
    </recommendedName>
    <alternativeName>
        <fullName evidence="3">N-acetylmuramic acid 6-phosphate hydrolase</fullName>
    </alternativeName>
    <alternativeName>
        <fullName evidence="3">N-acetylmuramic acid 6-phosphate lyase</fullName>
    </alternativeName>
</protein>
<evidence type="ECO:0000259" key="5">
    <source>
        <dbReference type="PROSITE" id="PS51464"/>
    </source>
</evidence>
<dbReference type="Pfam" id="PF22645">
    <property type="entry name" value="GKRP_SIS_N"/>
    <property type="match status" value="1"/>
</dbReference>
<dbReference type="Gene3D" id="3.40.50.10490">
    <property type="entry name" value="Glucose-6-phosphate isomerase like protein, domain 1"/>
    <property type="match status" value="2"/>
</dbReference>
<evidence type="ECO:0000313" key="6">
    <source>
        <dbReference type="EMBL" id="MDG3496062.1"/>
    </source>
</evidence>
<dbReference type="GO" id="GO:0016803">
    <property type="term" value="F:ether hydrolase activity"/>
    <property type="evidence" value="ECO:0007669"/>
    <property type="project" value="TreeGrafter"/>
</dbReference>
<evidence type="ECO:0000256" key="3">
    <source>
        <dbReference type="HAMAP-Rule" id="MF_00068"/>
    </source>
</evidence>
<reference evidence="6" key="1">
    <citation type="submission" date="2019-05" db="EMBL/GenBank/DDBJ databases">
        <title>Whole genome sequencing of Pseudanabaena catenata USMAC16.</title>
        <authorList>
            <person name="Khan Z."/>
            <person name="Omar W.M."/>
            <person name="Convey P."/>
            <person name="Merican F."/>
            <person name="Najimudin N."/>
        </authorList>
    </citation>
    <scope>NUCLEOTIDE SEQUENCE</scope>
    <source>
        <strain evidence="6">USMAC16</strain>
    </source>
</reference>
<dbReference type="SUPFAM" id="SSF53697">
    <property type="entry name" value="SIS domain"/>
    <property type="match status" value="1"/>
</dbReference>
<organism evidence="6 7">
    <name type="scientific">Pseudanabaena catenata USMAC16</name>
    <dbReference type="NCBI Taxonomy" id="1855837"/>
    <lineage>
        <taxon>Bacteria</taxon>
        <taxon>Bacillati</taxon>
        <taxon>Cyanobacteriota</taxon>
        <taxon>Cyanophyceae</taxon>
        <taxon>Pseudanabaenales</taxon>
        <taxon>Pseudanabaenaceae</taxon>
        <taxon>Pseudanabaena</taxon>
    </lineage>
</organism>
<dbReference type="InterPro" id="IPR046348">
    <property type="entry name" value="SIS_dom_sf"/>
</dbReference>
<dbReference type="PANTHER" id="PTHR10088">
    <property type="entry name" value="GLUCOKINASE REGULATORY PROTEIN"/>
    <property type="match status" value="1"/>
</dbReference>
<comment type="subunit">
    <text evidence="3">Homodimer.</text>
</comment>
<dbReference type="NCBIfam" id="TIGR00274">
    <property type="entry name" value="N-acetylmuramic acid 6-phosphate etherase"/>
    <property type="match status" value="1"/>
</dbReference>
<comment type="miscellaneous">
    <text evidence="3">A lyase-type mechanism (elimination/hydration) is suggested for the cleavage of the lactyl ether bond of MurNAc 6-phosphate, with the formation of an alpha,beta-unsaturated aldehyde intermediate with (E)-stereochemistry, followed by the syn addition of water to give product.</text>
</comment>
<dbReference type="HAMAP" id="MF_00068">
    <property type="entry name" value="MurQ"/>
    <property type="match status" value="1"/>
</dbReference>
<comment type="pathway">
    <text evidence="3">Amino-sugar metabolism; N-acetylmuramate degradation.</text>
</comment>
<feature type="region of interest" description="Disordered" evidence="4">
    <location>
        <begin position="1"/>
        <end position="25"/>
    </location>
</feature>
<dbReference type="GO" id="GO:0009254">
    <property type="term" value="P:peptidoglycan turnover"/>
    <property type="evidence" value="ECO:0007669"/>
    <property type="project" value="TreeGrafter"/>
</dbReference>
<dbReference type="NCBIfam" id="NF003915">
    <property type="entry name" value="PRK05441.1"/>
    <property type="match status" value="1"/>
</dbReference>
<dbReference type="InterPro" id="IPR040190">
    <property type="entry name" value="MURQ/GCKR"/>
</dbReference>
<dbReference type="PROSITE" id="PS51464">
    <property type="entry name" value="SIS"/>
    <property type="match status" value="1"/>
</dbReference>
<dbReference type="InterPro" id="IPR001347">
    <property type="entry name" value="SIS_dom"/>
</dbReference>
<comment type="function">
    <text evidence="3">Specifically catalyzes the cleavage of the D-lactyl ether substituent of MurNAc 6-phosphate, producing GlcNAc 6-phosphate and D-lactate.</text>
</comment>
<dbReference type="FunFam" id="3.40.50.10490:FF:000014">
    <property type="entry name" value="N-acetylmuramic acid 6-phosphate etherase"/>
    <property type="match status" value="1"/>
</dbReference>
<dbReference type="RefSeq" id="WP_009628223.1">
    <property type="nucleotide sequence ID" value="NZ_VBTY01000150.1"/>
</dbReference>
<evidence type="ECO:0000256" key="2">
    <source>
        <dbReference type="ARBA" id="ARBA00023277"/>
    </source>
</evidence>
<keyword evidence="7" id="KW-1185">Reference proteome</keyword>
<dbReference type="PANTHER" id="PTHR10088:SF4">
    <property type="entry name" value="GLUCOKINASE REGULATORY PROTEIN"/>
    <property type="match status" value="1"/>
</dbReference>
<dbReference type="Gene3D" id="1.10.8.1080">
    <property type="match status" value="1"/>
</dbReference>
<feature type="active site" description="Proton donor" evidence="3">
    <location>
        <position position="103"/>
    </location>
</feature>
<dbReference type="GO" id="GO:0097367">
    <property type="term" value="F:carbohydrate derivative binding"/>
    <property type="evidence" value="ECO:0007669"/>
    <property type="project" value="InterPro"/>
</dbReference>
<dbReference type="GO" id="GO:0016835">
    <property type="term" value="F:carbon-oxygen lyase activity"/>
    <property type="evidence" value="ECO:0007669"/>
    <property type="project" value="UniProtKB-UniRule"/>
</dbReference>
<keyword evidence="2 3" id="KW-0119">Carbohydrate metabolism</keyword>
<feature type="active site" evidence="3">
    <location>
        <position position="134"/>
    </location>
</feature>
<evidence type="ECO:0000313" key="7">
    <source>
        <dbReference type="Proteomes" id="UP001152872"/>
    </source>
</evidence>
<dbReference type="Pfam" id="PF20741">
    <property type="entry name" value="GKRP-like_C"/>
    <property type="match status" value="1"/>
</dbReference>
<dbReference type="EC" id="4.2.1.126" evidence="3"/>
<dbReference type="Proteomes" id="UP001152872">
    <property type="component" value="Unassembled WGS sequence"/>
</dbReference>
<name>A0A9X4RJ58_9CYAN</name>
<dbReference type="PROSITE" id="PS01272">
    <property type="entry name" value="GCKR"/>
    <property type="match status" value="1"/>
</dbReference>
<dbReference type="CDD" id="cd05007">
    <property type="entry name" value="SIS_Etherase"/>
    <property type="match status" value="1"/>
</dbReference>
<comment type="caution">
    <text evidence="6">The sequence shown here is derived from an EMBL/GenBank/DDBJ whole genome shotgun (WGS) entry which is preliminary data.</text>
</comment>
<gene>
    <name evidence="3 6" type="primary">murQ</name>
    <name evidence="6" type="ORF">FEV09_16055</name>
</gene>
<dbReference type="InterPro" id="IPR005486">
    <property type="entry name" value="Glucokinase_regulatory_CS"/>
</dbReference>
<accession>A0A9X4RJ58</accession>
<dbReference type="EMBL" id="VBTY01000150">
    <property type="protein sequence ID" value="MDG3496062.1"/>
    <property type="molecule type" value="Genomic_DNA"/>
</dbReference>
<proteinExistence type="inferred from homology"/>
<sequence length="323" mass="34567">MNSANNTLNNDPNNDPNNDLGDRGYLLTEQANPHSQNLDRLKAIEIVELFNQEDAKAVAAVGQEKEAIAQAMEAIAAAIANGGRLFYVGAGTSGRLGVLDAAECPPTFCSDPELIQGILAGGMNAMVRSSEALEDREGDGAEVIAQRQICDRDVVLGITAGGTTPYVHGALKEAAKRGAKTIFFCCVPPEQFPRQYDIEIRPLVGAEILAGSTRLKAGTATKLVLNTISTGVMVLLGKVYGNRMIDVAVTNSKLEDRAIRIIRDLTSLSREAAALLLEKSGKRVKLALIMHWQNLDVATAEQLLQDSHGHLGKVVNLFPVNNS</sequence>
<comment type="catalytic activity">
    <reaction evidence="3">
        <text>N-acetyl-D-muramate 6-phosphate + H2O = N-acetyl-D-glucosamine 6-phosphate + (R)-lactate</text>
        <dbReference type="Rhea" id="RHEA:26410"/>
        <dbReference type="ChEBI" id="CHEBI:15377"/>
        <dbReference type="ChEBI" id="CHEBI:16004"/>
        <dbReference type="ChEBI" id="CHEBI:57513"/>
        <dbReference type="ChEBI" id="CHEBI:58722"/>
        <dbReference type="EC" id="4.2.1.126"/>
    </reaction>
</comment>
<dbReference type="AlphaFoldDB" id="A0A9X4RJ58"/>
<comment type="similarity">
    <text evidence="3">Belongs to the GCKR-like family. MurNAc-6-P etherase subfamily.</text>
</comment>
<feature type="compositionally biased region" description="Low complexity" evidence="4">
    <location>
        <begin position="1"/>
        <end position="19"/>
    </location>
</feature>
<dbReference type="NCBIfam" id="NF009222">
    <property type="entry name" value="PRK12570.1"/>
    <property type="match status" value="1"/>
</dbReference>
<feature type="domain" description="SIS" evidence="5">
    <location>
        <begin position="75"/>
        <end position="238"/>
    </location>
</feature>
<dbReference type="GO" id="GO:0046348">
    <property type="term" value="P:amino sugar catabolic process"/>
    <property type="evidence" value="ECO:0007669"/>
    <property type="project" value="InterPro"/>
</dbReference>
<evidence type="ECO:0000256" key="4">
    <source>
        <dbReference type="SAM" id="MobiDB-lite"/>
    </source>
</evidence>
<keyword evidence="1 3" id="KW-0456">Lyase</keyword>
<evidence type="ECO:0000256" key="1">
    <source>
        <dbReference type="ARBA" id="ARBA00023239"/>
    </source>
</evidence>
<dbReference type="InterPro" id="IPR005488">
    <property type="entry name" value="Etherase_MurQ"/>
</dbReference>